<name>A0ABT2WKF1_9BACI</name>
<sequence length="74" mass="8884">MYVGRDMTELSMMSLTEWRDSELAYFQHSFQQIMPYLNQEGQTIYKEILEEIQRRGGLKRLEADYTHGTEINFD</sequence>
<protein>
    <recommendedName>
        <fullName evidence="3">Cytosolic protein</fullName>
    </recommendedName>
</protein>
<proteinExistence type="predicted"/>
<dbReference type="EMBL" id="JAOUSE010000054">
    <property type="protein sequence ID" value="MCU9595456.1"/>
    <property type="molecule type" value="Genomic_DNA"/>
</dbReference>
<evidence type="ECO:0000313" key="2">
    <source>
        <dbReference type="Proteomes" id="UP001208656"/>
    </source>
</evidence>
<comment type="caution">
    <text evidence="1">The sequence shown here is derived from an EMBL/GenBank/DDBJ whole genome shotgun (WGS) entry which is preliminary data.</text>
</comment>
<accession>A0ABT2WKF1</accession>
<keyword evidence="2" id="KW-1185">Reference proteome</keyword>
<gene>
    <name evidence="1" type="ORF">OEV82_13505</name>
</gene>
<evidence type="ECO:0000313" key="1">
    <source>
        <dbReference type="EMBL" id="MCU9595456.1"/>
    </source>
</evidence>
<organism evidence="1 2">
    <name type="scientific">Pallidibacillus thermolactis</name>
    <dbReference type="NCBI Taxonomy" id="251051"/>
    <lineage>
        <taxon>Bacteria</taxon>
        <taxon>Bacillati</taxon>
        <taxon>Bacillota</taxon>
        <taxon>Bacilli</taxon>
        <taxon>Bacillales</taxon>
        <taxon>Bacillaceae</taxon>
        <taxon>Pallidibacillus</taxon>
    </lineage>
</organism>
<dbReference type="Proteomes" id="UP001208656">
    <property type="component" value="Unassembled WGS sequence"/>
</dbReference>
<dbReference type="RefSeq" id="WP_173658117.1">
    <property type="nucleotide sequence ID" value="NZ_JAOUSE010000054.1"/>
</dbReference>
<reference evidence="1 2" key="1">
    <citation type="submission" date="2022-10" db="EMBL/GenBank/DDBJ databases">
        <title>Description of Fervidibacillus gen. nov. in the family Fervidibacillaceae fam. nov. with two species, Fervidibacillus albus sp. nov., and Fervidibacillus halotolerans sp. nov., isolated from tidal flat sediments.</title>
        <authorList>
            <person name="Kwon K.K."/>
            <person name="Yang S.-H."/>
        </authorList>
    </citation>
    <scope>NUCLEOTIDE SEQUENCE [LARGE SCALE GENOMIC DNA]</scope>
    <source>
        <strain evidence="1 2">DSM 23332</strain>
    </source>
</reference>
<evidence type="ECO:0008006" key="3">
    <source>
        <dbReference type="Google" id="ProtNLM"/>
    </source>
</evidence>